<comment type="similarity">
    <text evidence="8">Belongs to the insect chemoreceptor superfamily. Gustatory receptor (GR) family.</text>
</comment>
<sequence>MELPRKADNSIRFLSFYLNLFVIVPWYSFTHNSFYKPWLCKTYGCCLILIKMVGAGFSFYEDLNSDGFMAKLLLTQRVIHNFTQVMMFAIMVSTIIKSLKDFDKWKLLFKSCQYIHDKLQTGKKLSLENLQSDFFIKQILFGVFTMYSFYGWYICFGFQLWHSVFMSDRTPLYYEFLLVYFLKFVVGIIRNGYRSLNATLVGVKINITEDLVRKVSQNYRLLGKTIELFNTMFGNQLIMMIFHSGLHTINSLNFCIICMKFQNLSPFLHHVIIGSLCLVVLVWYNFVTIVVLMDSTVEEARKFQDLCFQTEANFKINSEGLKIAAKLSKDSKQFFKEFSAGGFFVIDKSVIISLLGNVASYMVVTTQFNMNDM</sequence>
<organism evidence="9 10">
    <name type="scientific">Zophobas morio</name>
    <dbReference type="NCBI Taxonomy" id="2755281"/>
    <lineage>
        <taxon>Eukaryota</taxon>
        <taxon>Metazoa</taxon>
        <taxon>Ecdysozoa</taxon>
        <taxon>Arthropoda</taxon>
        <taxon>Hexapoda</taxon>
        <taxon>Insecta</taxon>
        <taxon>Pterygota</taxon>
        <taxon>Neoptera</taxon>
        <taxon>Endopterygota</taxon>
        <taxon>Coleoptera</taxon>
        <taxon>Polyphaga</taxon>
        <taxon>Cucujiformia</taxon>
        <taxon>Tenebrionidae</taxon>
        <taxon>Zophobas</taxon>
    </lineage>
</organism>
<evidence type="ECO:0000256" key="3">
    <source>
        <dbReference type="ARBA" id="ARBA00022692"/>
    </source>
</evidence>
<dbReference type="EMBL" id="JALNTZ010000006">
    <property type="protein sequence ID" value="KAJ3648114.1"/>
    <property type="molecule type" value="Genomic_DNA"/>
</dbReference>
<dbReference type="Pfam" id="PF08395">
    <property type="entry name" value="7tm_7"/>
    <property type="match status" value="1"/>
</dbReference>
<dbReference type="GO" id="GO:0007165">
    <property type="term" value="P:signal transduction"/>
    <property type="evidence" value="ECO:0007669"/>
    <property type="project" value="UniProtKB-KW"/>
</dbReference>
<evidence type="ECO:0000313" key="10">
    <source>
        <dbReference type="Proteomes" id="UP001168821"/>
    </source>
</evidence>
<comment type="function">
    <text evidence="8">Gustatory receptor which mediates acceptance or avoidance behavior, depending on its substrates.</text>
</comment>
<dbReference type="GO" id="GO:0050909">
    <property type="term" value="P:sensory perception of taste"/>
    <property type="evidence" value="ECO:0007669"/>
    <property type="project" value="InterPro"/>
</dbReference>
<evidence type="ECO:0000256" key="6">
    <source>
        <dbReference type="ARBA" id="ARBA00023170"/>
    </source>
</evidence>
<dbReference type="InterPro" id="IPR013604">
    <property type="entry name" value="7TM_chemorcpt"/>
</dbReference>
<evidence type="ECO:0000256" key="1">
    <source>
        <dbReference type="ARBA" id="ARBA00004651"/>
    </source>
</evidence>
<evidence type="ECO:0000256" key="5">
    <source>
        <dbReference type="ARBA" id="ARBA00023136"/>
    </source>
</evidence>
<comment type="subcellular location">
    <subcellularLocation>
        <location evidence="1 8">Cell membrane</location>
        <topology evidence="1 8">Multi-pass membrane protein</topology>
    </subcellularLocation>
</comment>
<dbReference type="GO" id="GO:0030424">
    <property type="term" value="C:axon"/>
    <property type="evidence" value="ECO:0007669"/>
    <property type="project" value="TreeGrafter"/>
</dbReference>
<keyword evidence="4 8" id="KW-1133">Transmembrane helix</keyword>
<reference evidence="9" key="1">
    <citation type="journal article" date="2023" name="G3 (Bethesda)">
        <title>Whole genome assemblies of Zophobas morio and Tenebrio molitor.</title>
        <authorList>
            <person name="Kaur S."/>
            <person name="Stinson S.A."/>
            <person name="diCenzo G.C."/>
        </authorList>
    </citation>
    <scope>NUCLEOTIDE SEQUENCE</scope>
    <source>
        <strain evidence="9">QUZm001</strain>
    </source>
</reference>
<feature type="transmembrane region" description="Helical" evidence="8">
    <location>
        <begin position="139"/>
        <end position="160"/>
    </location>
</feature>
<proteinExistence type="inferred from homology"/>
<evidence type="ECO:0000313" key="9">
    <source>
        <dbReference type="EMBL" id="KAJ3648114.1"/>
    </source>
</evidence>
<dbReference type="PANTHER" id="PTHR21143">
    <property type="entry name" value="INVERTEBRATE GUSTATORY RECEPTOR"/>
    <property type="match status" value="1"/>
</dbReference>
<keyword evidence="7 8" id="KW-0807">Transducer</keyword>
<evidence type="ECO:0000256" key="4">
    <source>
        <dbReference type="ARBA" id="ARBA00022989"/>
    </source>
</evidence>
<dbReference type="AlphaFoldDB" id="A0AA38M9I0"/>
<dbReference type="PANTHER" id="PTHR21143:SF104">
    <property type="entry name" value="GUSTATORY RECEPTOR 8A-RELATED"/>
    <property type="match status" value="1"/>
</dbReference>
<evidence type="ECO:0000256" key="8">
    <source>
        <dbReference type="RuleBase" id="RU363108"/>
    </source>
</evidence>
<dbReference type="GO" id="GO:0008049">
    <property type="term" value="P:male courtship behavior"/>
    <property type="evidence" value="ECO:0007669"/>
    <property type="project" value="TreeGrafter"/>
</dbReference>
<evidence type="ECO:0000256" key="2">
    <source>
        <dbReference type="ARBA" id="ARBA00022475"/>
    </source>
</evidence>
<gene>
    <name evidence="9" type="ORF">Zmor_019948</name>
</gene>
<feature type="transmembrane region" description="Helical" evidence="8">
    <location>
        <begin position="12"/>
        <end position="29"/>
    </location>
</feature>
<comment type="caution">
    <text evidence="9">The sequence shown here is derived from an EMBL/GenBank/DDBJ whole genome shotgun (WGS) entry which is preliminary data.</text>
</comment>
<dbReference type="GO" id="GO:0043025">
    <property type="term" value="C:neuronal cell body"/>
    <property type="evidence" value="ECO:0007669"/>
    <property type="project" value="TreeGrafter"/>
</dbReference>
<dbReference type="GO" id="GO:0030425">
    <property type="term" value="C:dendrite"/>
    <property type="evidence" value="ECO:0007669"/>
    <property type="project" value="TreeGrafter"/>
</dbReference>
<keyword evidence="5 8" id="KW-0472">Membrane</keyword>
<dbReference type="Proteomes" id="UP001168821">
    <property type="component" value="Unassembled WGS sequence"/>
</dbReference>
<dbReference type="GO" id="GO:0007635">
    <property type="term" value="P:chemosensory behavior"/>
    <property type="evidence" value="ECO:0007669"/>
    <property type="project" value="TreeGrafter"/>
</dbReference>
<keyword evidence="6 8" id="KW-0675">Receptor</keyword>
<name>A0AA38M9I0_9CUCU</name>
<dbReference type="GO" id="GO:0005886">
    <property type="term" value="C:plasma membrane"/>
    <property type="evidence" value="ECO:0007669"/>
    <property type="project" value="UniProtKB-SubCell"/>
</dbReference>
<feature type="transmembrane region" description="Helical" evidence="8">
    <location>
        <begin position="237"/>
        <end position="259"/>
    </location>
</feature>
<evidence type="ECO:0000256" key="7">
    <source>
        <dbReference type="ARBA" id="ARBA00023224"/>
    </source>
</evidence>
<keyword evidence="2 8" id="KW-1003">Cell membrane</keyword>
<protein>
    <recommendedName>
        <fullName evidence="8">Gustatory receptor</fullName>
    </recommendedName>
</protein>
<keyword evidence="3 8" id="KW-0812">Transmembrane</keyword>
<feature type="transmembrane region" description="Helical" evidence="8">
    <location>
        <begin position="338"/>
        <end position="364"/>
    </location>
</feature>
<keyword evidence="10" id="KW-1185">Reference proteome</keyword>
<feature type="transmembrane region" description="Helical" evidence="8">
    <location>
        <begin position="81"/>
        <end position="99"/>
    </location>
</feature>
<feature type="transmembrane region" description="Helical" evidence="8">
    <location>
        <begin position="172"/>
        <end position="193"/>
    </location>
</feature>
<accession>A0AA38M9I0</accession>
<feature type="transmembrane region" description="Helical" evidence="8">
    <location>
        <begin position="271"/>
        <end position="293"/>
    </location>
</feature>